<keyword evidence="2" id="KW-1185">Reference proteome</keyword>
<protein>
    <submittedName>
        <fullName evidence="1">Uncharacterized protein</fullName>
    </submittedName>
</protein>
<dbReference type="PATRIC" id="fig|156976.3.peg.1710"/>
<proteinExistence type="predicted"/>
<dbReference type="AlphaFoldDB" id="A0A0K1RCR0"/>
<dbReference type="KEGG" id="crie:AK829_08550"/>
<dbReference type="RefSeq" id="WP_052205466.1">
    <property type="nucleotide sequence ID" value="NZ_BAAAGW010000015.1"/>
</dbReference>
<name>A0A0K1RCR0_9CORY</name>
<gene>
    <name evidence="1" type="ORF">AK829_08550</name>
</gene>
<organism evidence="1 2">
    <name type="scientific">Corynebacterium riegelii</name>
    <dbReference type="NCBI Taxonomy" id="156976"/>
    <lineage>
        <taxon>Bacteria</taxon>
        <taxon>Bacillati</taxon>
        <taxon>Actinomycetota</taxon>
        <taxon>Actinomycetes</taxon>
        <taxon>Mycobacteriales</taxon>
        <taxon>Corynebacteriaceae</taxon>
        <taxon>Corynebacterium</taxon>
    </lineage>
</organism>
<reference evidence="1 2" key="1">
    <citation type="submission" date="2015-08" db="EMBL/GenBank/DDBJ databases">
        <authorList>
            <person name="Babu N.S."/>
            <person name="Beckwith C.J."/>
            <person name="Beseler K.G."/>
            <person name="Brison A."/>
            <person name="Carone J.V."/>
            <person name="Caskin T.P."/>
            <person name="Diamond M."/>
            <person name="Durham M.E."/>
            <person name="Foxe J.M."/>
            <person name="Go M."/>
            <person name="Henderson B.A."/>
            <person name="Jones I.B."/>
            <person name="McGettigan J.A."/>
            <person name="Micheletti S.J."/>
            <person name="Nasrallah M.E."/>
            <person name="Ortiz D."/>
            <person name="Piller C.R."/>
            <person name="Privatt S.R."/>
            <person name="Schneider S.L."/>
            <person name="Sharp S."/>
            <person name="Smith T.C."/>
            <person name="Stanton J.D."/>
            <person name="Ullery H.E."/>
            <person name="Wilson R.J."/>
            <person name="Serrano M.G."/>
            <person name="Buck G."/>
            <person name="Lee V."/>
            <person name="Wang Y."/>
            <person name="Carvalho R."/>
            <person name="Voegtly L."/>
            <person name="Shi R."/>
            <person name="Duckworth R."/>
            <person name="Johnson A."/>
            <person name="Loviza R."/>
            <person name="Walstead R."/>
            <person name="Shah Z."/>
            <person name="Kiflezghi M."/>
            <person name="Wade K."/>
            <person name="Ball S.L."/>
            <person name="Bradley K.W."/>
            <person name="Asai D.J."/>
            <person name="Bowman C.A."/>
            <person name="Russell D.A."/>
            <person name="Pope W.H."/>
            <person name="Jacobs-Sera D."/>
            <person name="Hendrix R.W."/>
            <person name="Hatfull G.F."/>
        </authorList>
    </citation>
    <scope>NUCLEOTIDE SEQUENCE [LARGE SCALE GENOMIC DNA]</scope>
    <source>
        <strain evidence="1 2">PUDD_83A45</strain>
    </source>
</reference>
<sequence>MATAFGYQITEVAESSMLPFRFTRAITGLQVYGGSVFRPEVLATAEQDVVEPTTAGATE</sequence>
<evidence type="ECO:0000313" key="2">
    <source>
        <dbReference type="Proteomes" id="UP000060016"/>
    </source>
</evidence>
<dbReference type="Proteomes" id="UP000060016">
    <property type="component" value="Chromosome"/>
</dbReference>
<dbReference type="GeneID" id="92749763"/>
<evidence type="ECO:0000313" key="1">
    <source>
        <dbReference type="EMBL" id="AKV59194.1"/>
    </source>
</evidence>
<dbReference type="EMBL" id="CP012342">
    <property type="protein sequence ID" value="AKV59194.1"/>
    <property type="molecule type" value="Genomic_DNA"/>
</dbReference>
<accession>A0A0K1RCR0</accession>